<dbReference type="Pfam" id="PF07679">
    <property type="entry name" value="I-set"/>
    <property type="match status" value="3"/>
</dbReference>
<dbReference type="FunFam" id="2.60.40.10:FF:000008">
    <property type="entry name" value="roundabout homolog 2 isoform X2"/>
    <property type="match status" value="2"/>
</dbReference>
<dbReference type="PROSITE" id="PS50835">
    <property type="entry name" value="IG_LIKE"/>
    <property type="match status" value="5"/>
</dbReference>
<dbReference type="InterPro" id="IPR013106">
    <property type="entry name" value="Ig_V-set"/>
</dbReference>
<dbReference type="GO" id="GO:0016199">
    <property type="term" value="P:axon midline choice point recognition"/>
    <property type="evidence" value="ECO:0007669"/>
    <property type="project" value="InterPro"/>
</dbReference>
<dbReference type="InterPro" id="IPR013098">
    <property type="entry name" value="Ig_I-set"/>
</dbReference>
<dbReference type="RefSeq" id="XP_003491930.1">
    <property type="nucleotide sequence ID" value="XM_003491882.4"/>
</dbReference>
<dbReference type="InterPro" id="IPR013783">
    <property type="entry name" value="Ig-like_fold"/>
</dbReference>
<dbReference type="GO" id="GO:0035385">
    <property type="term" value="P:Roundabout signaling pathway"/>
    <property type="evidence" value="ECO:0007669"/>
    <property type="project" value="InterPro"/>
</dbReference>
<feature type="domain" description="Ig-like" evidence="12">
    <location>
        <begin position="26"/>
        <end position="121"/>
    </location>
</feature>
<feature type="region of interest" description="Disordered" evidence="9">
    <location>
        <begin position="1301"/>
        <end position="1328"/>
    </location>
</feature>
<keyword evidence="5 10" id="KW-1133">Transmembrane helix</keyword>
<evidence type="ECO:0000256" key="11">
    <source>
        <dbReference type="SAM" id="SignalP"/>
    </source>
</evidence>
<dbReference type="PANTHER" id="PTHR44170">
    <property type="entry name" value="PROTEIN SIDEKICK"/>
    <property type="match status" value="1"/>
</dbReference>
<evidence type="ECO:0000259" key="12">
    <source>
        <dbReference type="PROSITE" id="PS50835"/>
    </source>
</evidence>
<feature type="transmembrane region" description="Helical" evidence="10">
    <location>
        <begin position="850"/>
        <end position="872"/>
    </location>
</feature>
<dbReference type="Pfam" id="PF00041">
    <property type="entry name" value="fn3"/>
    <property type="match status" value="2"/>
</dbReference>
<dbReference type="SMART" id="SM00406">
    <property type="entry name" value="IGv"/>
    <property type="match status" value="3"/>
</dbReference>
<feature type="region of interest" description="Disordered" evidence="9">
    <location>
        <begin position="974"/>
        <end position="1142"/>
    </location>
</feature>
<dbReference type="PROSITE" id="PS50853">
    <property type="entry name" value="FN3"/>
    <property type="match status" value="3"/>
</dbReference>
<evidence type="ECO:0000256" key="1">
    <source>
        <dbReference type="ARBA" id="ARBA00004167"/>
    </source>
</evidence>
<feature type="compositionally biased region" description="Polar residues" evidence="9">
    <location>
        <begin position="1227"/>
        <end position="1246"/>
    </location>
</feature>
<dbReference type="SUPFAM" id="SSF49265">
    <property type="entry name" value="Fibronectin type III"/>
    <property type="match status" value="2"/>
</dbReference>
<dbReference type="InterPro" id="IPR036116">
    <property type="entry name" value="FN3_sf"/>
</dbReference>
<feature type="compositionally biased region" description="Basic residues" evidence="9">
    <location>
        <begin position="1080"/>
        <end position="1113"/>
    </location>
</feature>
<dbReference type="InterPro" id="IPR007110">
    <property type="entry name" value="Ig-like_dom"/>
</dbReference>
<feature type="chain" id="PRO_5028249282" evidence="11">
    <location>
        <begin position="22"/>
        <end position="1516"/>
    </location>
</feature>
<feature type="compositionally biased region" description="Basic residues" evidence="9">
    <location>
        <begin position="1405"/>
        <end position="1420"/>
    </location>
</feature>
<evidence type="ECO:0000256" key="4">
    <source>
        <dbReference type="ARBA" id="ARBA00022737"/>
    </source>
</evidence>
<dbReference type="FunFam" id="2.60.40.10:FF:000053">
    <property type="entry name" value="Roundabout guidance receptor 1"/>
    <property type="match status" value="1"/>
</dbReference>
<feature type="domain" description="Ig-like" evidence="12">
    <location>
        <begin position="310"/>
        <end position="403"/>
    </location>
</feature>
<feature type="domain" description="Fibronectin type-III" evidence="13">
    <location>
        <begin position="519"/>
        <end position="613"/>
    </location>
</feature>
<dbReference type="GO" id="GO:0098609">
    <property type="term" value="P:cell-cell adhesion"/>
    <property type="evidence" value="ECO:0007669"/>
    <property type="project" value="TreeGrafter"/>
</dbReference>
<dbReference type="GO" id="GO:0005886">
    <property type="term" value="C:plasma membrane"/>
    <property type="evidence" value="ECO:0007669"/>
    <property type="project" value="TreeGrafter"/>
</dbReference>
<feature type="compositionally biased region" description="Low complexity" evidence="9">
    <location>
        <begin position="1114"/>
        <end position="1140"/>
    </location>
</feature>
<feature type="domain" description="Fibronectin type-III" evidence="13">
    <location>
        <begin position="633"/>
        <end position="727"/>
    </location>
</feature>
<dbReference type="Gene3D" id="2.60.40.10">
    <property type="entry name" value="Immunoglobulins"/>
    <property type="match status" value="8"/>
</dbReference>
<feature type="signal peptide" evidence="11">
    <location>
        <begin position="1"/>
        <end position="21"/>
    </location>
</feature>
<evidence type="ECO:0000256" key="2">
    <source>
        <dbReference type="ARBA" id="ARBA00022692"/>
    </source>
</evidence>
<feature type="compositionally biased region" description="Low complexity" evidence="9">
    <location>
        <begin position="1474"/>
        <end position="1485"/>
    </location>
</feature>
<dbReference type="SMART" id="SM00409">
    <property type="entry name" value="IG"/>
    <property type="match status" value="5"/>
</dbReference>
<dbReference type="GeneID" id="100745582"/>
<keyword evidence="4" id="KW-0677">Repeat</keyword>
<dbReference type="SMART" id="SM00408">
    <property type="entry name" value="IGc2"/>
    <property type="match status" value="5"/>
</dbReference>
<evidence type="ECO:0000256" key="6">
    <source>
        <dbReference type="ARBA" id="ARBA00023136"/>
    </source>
</evidence>
<feature type="domain" description="Ig-like" evidence="12">
    <location>
        <begin position="127"/>
        <end position="216"/>
    </location>
</feature>
<dbReference type="OrthoDB" id="428111at2759"/>
<accession>A0A6P3DZL8</accession>
<dbReference type="Pfam" id="PF13927">
    <property type="entry name" value="Ig_3"/>
    <property type="match status" value="2"/>
</dbReference>
<gene>
    <name evidence="15" type="primary">LOC100745582</name>
</gene>
<evidence type="ECO:0000313" key="14">
    <source>
        <dbReference type="Proteomes" id="UP000515180"/>
    </source>
</evidence>
<dbReference type="FunFam" id="2.60.40.10:FF:000028">
    <property type="entry name" value="Neuronal cell adhesion molecule"/>
    <property type="match status" value="1"/>
</dbReference>
<dbReference type="InterPro" id="IPR003961">
    <property type="entry name" value="FN3_dom"/>
</dbReference>
<feature type="compositionally biased region" description="Gly residues" evidence="9">
    <location>
        <begin position="1180"/>
        <end position="1212"/>
    </location>
</feature>
<dbReference type="CDD" id="cd00063">
    <property type="entry name" value="FN3"/>
    <property type="match status" value="3"/>
</dbReference>
<reference evidence="15" key="1">
    <citation type="submission" date="2025-08" db="UniProtKB">
        <authorList>
            <consortium name="RefSeq"/>
        </authorList>
    </citation>
    <scope>IDENTIFICATION</scope>
</reference>
<dbReference type="InterPro" id="IPR003599">
    <property type="entry name" value="Ig_sub"/>
</dbReference>
<dbReference type="KEGG" id="bim:100745582"/>
<feature type="compositionally biased region" description="Polar residues" evidence="9">
    <location>
        <begin position="1421"/>
        <end position="1448"/>
    </location>
</feature>
<evidence type="ECO:0000256" key="3">
    <source>
        <dbReference type="ARBA" id="ARBA00022729"/>
    </source>
</evidence>
<feature type="compositionally biased region" description="Polar residues" evidence="9">
    <location>
        <begin position="1016"/>
        <end position="1029"/>
    </location>
</feature>
<feature type="domain" description="Fibronectin type-III" evidence="13">
    <location>
        <begin position="732"/>
        <end position="827"/>
    </location>
</feature>
<dbReference type="SMART" id="SM00060">
    <property type="entry name" value="FN3"/>
    <property type="match status" value="3"/>
</dbReference>
<evidence type="ECO:0000256" key="5">
    <source>
        <dbReference type="ARBA" id="ARBA00022989"/>
    </source>
</evidence>
<comment type="subcellular location">
    <subcellularLocation>
        <location evidence="1">Membrane</location>
        <topology evidence="1">Single-pass membrane protein</topology>
    </subcellularLocation>
</comment>
<keyword evidence="7" id="KW-1015">Disulfide bond</keyword>
<feature type="region of interest" description="Disordered" evidence="9">
    <location>
        <begin position="1174"/>
        <end position="1246"/>
    </location>
</feature>
<organism evidence="14 15">
    <name type="scientific">Bombus impatiens</name>
    <name type="common">Bumblebee</name>
    <dbReference type="NCBI Taxonomy" id="132113"/>
    <lineage>
        <taxon>Eukaryota</taxon>
        <taxon>Metazoa</taxon>
        <taxon>Ecdysozoa</taxon>
        <taxon>Arthropoda</taxon>
        <taxon>Hexapoda</taxon>
        <taxon>Insecta</taxon>
        <taxon>Pterygota</taxon>
        <taxon>Neoptera</taxon>
        <taxon>Endopterygota</taxon>
        <taxon>Hymenoptera</taxon>
        <taxon>Apocrita</taxon>
        <taxon>Aculeata</taxon>
        <taxon>Apoidea</taxon>
        <taxon>Anthophila</taxon>
        <taxon>Apidae</taxon>
        <taxon>Bombus</taxon>
        <taxon>Pyrobombus</taxon>
    </lineage>
</organism>
<dbReference type="InterPro" id="IPR036179">
    <property type="entry name" value="Ig-like_dom_sf"/>
</dbReference>
<proteinExistence type="predicted"/>
<evidence type="ECO:0000313" key="15">
    <source>
        <dbReference type="RefSeq" id="XP_003491930.1"/>
    </source>
</evidence>
<dbReference type="InterPro" id="IPR032986">
    <property type="entry name" value="Robo1_Ig-like3"/>
</dbReference>
<evidence type="ECO:0000256" key="10">
    <source>
        <dbReference type="SAM" id="Phobius"/>
    </source>
</evidence>
<protein>
    <submittedName>
        <fullName evidence="15">Roundabout homolog 2-like isoform X1</fullName>
    </submittedName>
</protein>
<dbReference type="FunFam" id="2.60.40.10:FF:000026">
    <property type="entry name" value="roundabout homolog 2 isoform X1"/>
    <property type="match status" value="1"/>
</dbReference>
<keyword evidence="6 10" id="KW-0472">Membrane</keyword>
<keyword evidence="8" id="KW-0393">Immunoglobulin domain</keyword>
<sequence>MRNEWLRNLFATAIFALMVHGQLRSPRITEHPSDIIVAKNEPVTLNCKAEGKPQPVIEWYKDGELVQTSPGDAKSHRVLLPTGSLFFLRVMHGKKEQDGGVYWCVARNQAGSVPSRNATLTVAVLRDEFRVEPQNTRVAAGETALLECGPPRGHPEPTLHWKKNGHEIDLDATKRITLVDGGNLMISDVRQTDQGKYQCVAENMVGVKESAVATLTVHVKPFFLSTPANQTILADQTAEFACRVGGDPPPEILWRRNDGKMPIGRAHILDDKSLRIERVTSQDQGTYICDVENGVGAISATATLTVHSRPIFSSFPKDEIVSVGLNVSFSCAARGAPQPSIFWTREGSQELMFPGNEYQGRYKITEDGSLRIKSVLGKDEGHYVCSAISQAGASTATVFLQVTSVEEVPPPVIEIGATNQTLPPKSEISLPCRAFGRPSPKIRWYKNDQLVRIDGDDRFAIAGNGTLSLKNLQSSDTGIYKCVASSESGNTSWSASLTISPAASYHGVVMPDISLLPESPSKPRIVNTTSNTVTLTWSPGHEGVNKIIDYTVEYFATNPKTSWIVAGTRIIDDVYTVTNLKPDTSYVFLVRARNSQGLSVPGPFSDVARTTNIDQHAIPQTELIRARDRLNSEILYLKDVQPLSSTSVKIVWDILGAADLVEGLYIRYRQVSEKPEYRMVTVLNAGATSYVLTNLNKYTRYEFFLVPFFKTIEGRPSNVKLAITLEDVPSGAPENVHVGMINVTSAFVRWSPPPKTTQNGQLIGYKIQIKSNSSNKILGQMSLNASTTSVIINSLTTGGLYTARVAGLTRVGLGPFSNPTVLNMDPGQLTQLPPRTDPSQRNASVVSETWFLILVITVVLTIIAALLGAVYVRRRQAMSKQLGHLNVPVGTANDICQLNKDTLWLERGWRPSNTLQASTTDKDCETKLLSNQNQIGLPPGIVGMAGSEYAEVNLTTFYNARKQLQAPPEPYATTTLCMPARSPDSIETAGRKSNSSDSCLKPDYSSLDSNLDRNKSTVSPSSDNASSVYNAEDNTEAQRRAHQYRMPLPNENQPPNWCDMLPPPPEHPPSFEGSLGSSRSHSHTHQHQHQHQYQYHHHHHPHQMQHQYQHQHHYQQQQQQQQQQQPQQQQQQQQQQYQHQTAFSPHLGKRSIERQNDLDLITSAGLALGLGLSSSSNSGSGSGSGSAGGSGGGGGGTGSGGGGGGGGSGSGSGSRNSQSPPSPPTRIINNLAGSNTIWNDSGQQTQSFDNSIAQSNVHQQGRYTSLPPQTNPPALPVFPQSFDCYDSYKGNHENEYESGSLLYGQRNDSPSEDYDSAYSHVNRADSRSERSIANEDIYRRNDQDIYTTENLYQAENDEWDRKSCDSNAHSDICCSCSESSCLYGNTLEYNDQFAPTSANCLHGKTGSRNRNGKSPRRRNTRTASPTYSSGDSNYSCIPPRQSGNISSQERTRHNRGKDKVPSFSRIGGYPQHNSSASNTVSSSGSQRYNKLNNVFVGGGNSNAPIECSRPADLRDG</sequence>
<dbReference type="GO" id="GO:0030424">
    <property type="term" value="C:axon"/>
    <property type="evidence" value="ECO:0007669"/>
    <property type="project" value="TreeGrafter"/>
</dbReference>
<dbReference type="CDD" id="cd05725">
    <property type="entry name" value="IgI_3_Robo"/>
    <property type="match status" value="1"/>
</dbReference>
<keyword evidence="14" id="KW-1185">Reference proteome</keyword>
<dbReference type="FunFam" id="2.60.40.10:FF:000948">
    <property type="entry name" value="Roundabout 1"/>
    <property type="match status" value="1"/>
</dbReference>
<evidence type="ECO:0000259" key="13">
    <source>
        <dbReference type="PROSITE" id="PS50853"/>
    </source>
</evidence>
<feature type="domain" description="Ig-like" evidence="12">
    <location>
        <begin position="410"/>
        <end position="498"/>
    </location>
</feature>
<dbReference type="FunFam" id="2.60.40.10:FF:001167">
    <property type="entry name" value="Roundabout 2, isoform B"/>
    <property type="match status" value="1"/>
</dbReference>
<dbReference type="InterPro" id="IPR003598">
    <property type="entry name" value="Ig_sub2"/>
</dbReference>
<dbReference type="Proteomes" id="UP000515180">
    <property type="component" value="Unplaced"/>
</dbReference>
<name>A0A6P3DZL8_BOMIM</name>
<dbReference type="GO" id="GO:0008046">
    <property type="term" value="F:axon guidance receptor activity"/>
    <property type="evidence" value="ECO:0007669"/>
    <property type="project" value="InterPro"/>
</dbReference>
<evidence type="ECO:0000256" key="7">
    <source>
        <dbReference type="ARBA" id="ARBA00023157"/>
    </source>
</evidence>
<dbReference type="OMA" id="NGHAVQT"/>
<keyword evidence="3 11" id="KW-0732">Signal</keyword>
<keyword evidence="2 10" id="KW-0812">Transmembrane</keyword>
<dbReference type="SUPFAM" id="SSF48726">
    <property type="entry name" value="Immunoglobulin"/>
    <property type="match status" value="5"/>
</dbReference>
<evidence type="ECO:0000256" key="8">
    <source>
        <dbReference type="ARBA" id="ARBA00023319"/>
    </source>
</evidence>
<evidence type="ECO:0000256" key="9">
    <source>
        <dbReference type="SAM" id="MobiDB-lite"/>
    </source>
</evidence>
<feature type="domain" description="Ig-like" evidence="12">
    <location>
        <begin position="221"/>
        <end position="305"/>
    </location>
</feature>
<feature type="region of interest" description="Disordered" evidence="9">
    <location>
        <begin position="1396"/>
        <end position="1516"/>
    </location>
</feature>
<dbReference type="PANTHER" id="PTHR44170:SF60">
    <property type="entry name" value="ROUNDABOUT HOMOLOG 1"/>
    <property type="match status" value="1"/>
</dbReference>